<name>A0A5B9ECX2_9BACT</name>
<dbReference type="InterPro" id="IPR050595">
    <property type="entry name" value="Bact_response_regulator"/>
</dbReference>
<evidence type="ECO:0000313" key="4">
    <source>
        <dbReference type="EMBL" id="QEE29912.1"/>
    </source>
</evidence>
<organism evidence="4 5">
    <name type="scientific">Terriglobus albidus</name>
    <dbReference type="NCBI Taxonomy" id="1592106"/>
    <lineage>
        <taxon>Bacteria</taxon>
        <taxon>Pseudomonadati</taxon>
        <taxon>Acidobacteriota</taxon>
        <taxon>Terriglobia</taxon>
        <taxon>Terriglobales</taxon>
        <taxon>Acidobacteriaceae</taxon>
        <taxon>Terriglobus</taxon>
    </lineage>
</organism>
<evidence type="ECO:0000259" key="3">
    <source>
        <dbReference type="PROSITE" id="PS50110"/>
    </source>
</evidence>
<dbReference type="PROSITE" id="PS50110">
    <property type="entry name" value="RESPONSE_REGULATORY"/>
    <property type="match status" value="1"/>
</dbReference>
<reference evidence="4 5" key="1">
    <citation type="submission" date="2019-08" db="EMBL/GenBank/DDBJ databases">
        <title>Complete genome sequence of Terriglobus albidus strain ORNL.</title>
        <authorList>
            <person name="Podar M."/>
        </authorList>
    </citation>
    <scope>NUCLEOTIDE SEQUENCE [LARGE SCALE GENOMIC DNA]</scope>
    <source>
        <strain evidence="4 5">ORNL</strain>
    </source>
</reference>
<dbReference type="SMART" id="SM00448">
    <property type="entry name" value="REC"/>
    <property type="match status" value="1"/>
</dbReference>
<feature type="domain" description="Response regulatory" evidence="3">
    <location>
        <begin position="6"/>
        <end position="116"/>
    </location>
</feature>
<keyword evidence="1 2" id="KW-0597">Phosphoprotein</keyword>
<dbReference type="Pfam" id="PF00072">
    <property type="entry name" value="Response_reg"/>
    <property type="match status" value="1"/>
</dbReference>
<keyword evidence="5" id="KW-1185">Reference proteome</keyword>
<dbReference type="Gene3D" id="3.40.50.2300">
    <property type="match status" value="1"/>
</dbReference>
<evidence type="ECO:0000256" key="1">
    <source>
        <dbReference type="ARBA" id="ARBA00022553"/>
    </source>
</evidence>
<dbReference type="Proteomes" id="UP000321820">
    <property type="component" value="Chromosome"/>
</dbReference>
<evidence type="ECO:0000313" key="5">
    <source>
        <dbReference type="Proteomes" id="UP000321820"/>
    </source>
</evidence>
<proteinExistence type="predicted"/>
<dbReference type="KEGG" id="talb:FTW19_19180"/>
<evidence type="ECO:0000256" key="2">
    <source>
        <dbReference type="PROSITE-ProRule" id="PRU00169"/>
    </source>
</evidence>
<feature type="modified residue" description="4-aspartylphosphate" evidence="2">
    <location>
        <position position="55"/>
    </location>
</feature>
<dbReference type="InterPro" id="IPR011006">
    <property type="entry name" value="CheY-like_superfamily"/>
</dbReference>
<dbReference type="OrthoDB" id="9797769at2"/>
<dbReference type="RefSeq" id="WP_147649182.1">
    <property type="nucleotide sequence ID" value="NZ_CP042806.1"/>
</dbReference>
<dbReference type="SUPFAM" id="SSF52172">
    <property type="entry name" value="CheY-like"/>
    <property type="match status" value="1"/>
</dbReference>
<dbReference type="PANTHER" id="PTHR44591">
    <property type="entry name" value="STRESS RESPONSE REGULATOR PROTEIN 1"/>
    <property type="match status" value="1"/>
</dbReference>
<dbReference type="GO" id="GO:0000160">
    <property type="term" value="P:phosphorelay signal transduction system"/>
    <property type="evidence" value="ECO:0007669"/>
    <property type="project" value="InterPro"/>
</dbReference>
<dbReference type="AlphaFoldDB" id="A0A5B9ECX2"/>
<sequence length="119" mass="13412">MQQQPTILFVDDEPVLRELLPLWLAQHGYRVLTASSGEEALAILQRETVDVLLTDYNLPGISGAQLIEQVPDKPALVLYSDAADFPEKEKHRLKIRAVLSKPIRREILLSALKDITLRS</sequence>
<dbReference type="InterPro" id="IPR001789">
    <property type="entry name" value="Sig_transdc_resp-reg_receiver"/>
</dbReference>
<gene>
    <name evidence="4" type="ORF">FTW19_19180</name>
</gene>
<accession>A0A5B9ECX2</accession>
<dbReference type="EMBL" id="CP042806">
    <property type="protein sequence ID" value="QEE29912.1"/>
    <property type="molecule type" value="Genomic_DNA"/>
</dbReference>
<protein>
    <submittedName>
        <fullName evidence="4">Response regulator</fullName>
    </submittedName>
</protein>
<dbReference type="PANTHER" id="PTHR44591:SF3">
    <property type="entry name" value="RESPONSE REGULATORY DOMAIN-CONTAINING PROTEIN"/>
    <property type="match status" value="1"/>
</dbReference>